<name>A0ABW8WEY1_9CYAN</name>
<dbReference type="RefSeq" id="WP_038089196.1">
    <property type="nucleotide sequence ID" value="NZ_JBFQGM010000001.1"/>
</dbReference>
<sequence length="69" mass="7989">MKKSGFIEHHNLWTEAQKEVSVLKQALCYRNVKKILFSIFAEVLLVYQFLPETFAPLESSISLTYYGCS</sequence>
<protein>
    <recommendedName>
        <fullName evidence="3">Transposase</fullName>
    </recommendedName>
</protein>
<dbReference type="Proteomes" id="UP001628874">
    <property type="component" value="Unassembled WGS sequence"/>
</dbReference>
<proteinExistence type="predicted"/>
<dbReference type="EMBL" id="JBFQGM010000001">
    <property type="protein sequence ID" value="MFL9459549.1"/>
    <property type="molecule type" value="Genomic_DNA"/>
</dbReference>
<comment type="caution">
    <text evidence="1">The sequence shown here is derived from an EMBL/GenBank/DDBJ whole genome shotgun (WGS) entry which is preliminary data.</text>
</comment>
<accession>A0ABW8WEY1</accession>
<evidence type="ECO:0008006" key="3">
    <source>
        <dbReference type="Google" id="ProtNLM"/>
    </source>
</evidence>
<evidence type="ECO:0000313" key="2">
    <source>
        <dbReference type="Proteomes" id="UP001628874"/>
    </source>
</evidence>
<reference evidence="1 2" key="1">
    <citation type="submission" date="2024-07" db="EMBL/GenBank/DDBJ databases">
        <authorList>
            <person name="Tripathy S."/>
        </authorList>
    </citation>
    <scope>NUCLEOTIDE SEQUENCE [LARGE SCALE GENOMIC DNA]</scope>
    <source>
        <strain evidence="1 2">VB-61278_2</strain>
    </source>
</reference>
<organism evidence="1 2">
    <name type="scientific">Scytonema tolypothrichoides VB-61278_2</name>
    <dbReference type="NCBI Taxonomy" id="3232314"/>
    <lineage>
        <taxon>Bacteria</taxon>
        <taxon>Bacillati</taxon>
        <taxon>Cyanobacteriota</taxon>
        <taxon>Cyanophyceae</taxon>
        <taxon>Nostocales</taxon>
        <taxon>Scytonemataceae</taxon>
        <taxon>Scytonema</taxon>
    </lineage>
</organism>
<keyword evidence="2" id="KW-1185">Reference proteome</keyword>
<evidence type="ECO:0000313" key="1">
    <source>
        <dbReference type="EMBL" id="MFL9459549.1"/>
    </source>
</evidence>
<gene>
    <name evidence="1" type="ORF">AB0759_02670</name>
</gene>